<keyword evidence="3" id="KW-0560">Oxidoreductase</keyword>
<reference evidence="8" key="2">
    <citation type="journal article" date="2021" name="PeerJ">
        <title>Extensive microbial diversity within the chicken gut microbiome revealed by metagenomics and culture.</title>
        <authorList>
            <person name="Gilroy R."/>
            <person name="Ravi A."/>
            <person name="Getino M."/>
            <person name="Pursley I."/>
            <person name="Horton D.L."/>
            <person name="Alikhan N.F."/>
            <person name="Baker D."/>
            <person name="Gharbi K."/>
            <person name="Hall N."/>
            <person name="Watson M."/>
            <person name="Adriaenssens E.M."/>
            <person name="Foster-Nyarko E."/>
            <person name="Jarju S."/>
            <person name="Secka A."/>
            <person name="Antonio M."/>
            <person name="Oren A."/>
            <person name="Chaudhuri R.R."/>
            <person name="La Ragione R."/>
            <person name="Hildebrand F."/>
            <person name="Pallen M.J."/>
        </authorList>
    </citation>
    <scope>NUCLEOTIDE SEQUENCE</scope>
    <source>
        <strain evidence="8">ChiHile30-977</strain>
    </source>
</reference>
<organism evidence="8 9">
    <name type="scientific">Candidatus Avichristensenella intestinipullorum</name>
    <dbReference type="NCBI Taxonomy" id="2840693"/>
    <lineage>
        <taxon>Bacteria</taxon>
        <taxon>Bacillati</taxon>
        <taxon>Bacillota</taxon>
        <taxon>Clostridia</taxon>
        <taxon>Candidatus Avichristensenella</taxon>
    </lineage>
</organism>
<dbReference type="PANTHER" id="PTHR43827">
    <property type="entry name" value="2,5-DIKETO-D-GLUCONIC ACID REDUCTASE"/>
    <property type="match status" value="1"/>
</dbReference>
<dbReference type="InterPro" id="IPR036812">
    <property type="entry name" value="NAD(P)_OxRdtase_dom_sf"/>
</dbReference>
<evidence type="ECO:0000256" key="4">
    <source>
        <dbReference type="PIRSR" id="PIRSR000097-1"/>
    </source>
</evidence>
<dbReference type="Proteomes" id="UP000886819">
    <property type="component" value="Unassembled WGS sequence"/>
</dbReference>
<dbReference type="InterPro" id="IPR023210">
    <property type="entry name" value="NADP_OxRdtase_dom"/>
</dbReference>
<comment type="caution">
    <text evidence="8">The sequence shown here is derived from an EMBL/GenBank/DDBJ whole genome shotgun (WGS) entry which is preliminary data.</text>
</comment>
<proteinExistence type="inferred from homology"/>
<dbReference type="PROSITE" id="PS00798">
    <property type="entry name" value="ALDOKETO_REDUCTASE_1"/>
    <property type="match status" value="1"/>
</dbReference>
<evidence type="ECO:0000259" key="7">
    <source>
        <dbReference type="Pfam" id="PF00248"/>
    </source>
</evidence>
<evidence type="ECO:0000313" key="9">
    <source>
        <dbReference type="Proteomes" id="UP000886819"/>
    </source>
</evidence>
<evidence type="ECO:0000313" key="8">
    <source>
        <dbReference type="EMBL" id="HIQ62635.1"/>
    </source>
</evidence>
<name>A0A9D0YVI4_9FIRM</name>
<keyword evidence="2" id="KW-0521">NADP</keyword>
<dbReference type="PROSITE" id="PS00063">
    <property type="entry name" value="ALDOKETO_REDUCTASE_3"/>
    <property type="match status" value="1"/>
</dbReference>
<evidence type="ECO:0000256" key="3">
    <source>
        <dbReference type="ARBA" id="ARBA00023002"/>
    </source>
</evidence>
<evidence type="ECO:0000256" key="5">
    <source>
        <dbReference type="PIRSR" id="PIRSR000097-2"/>
    </source>
</evidence>
<protein>
    <submittedName>
        <fullName evidence="8">Aldo/keto reductase</fullName>
    </submittedName>
</protein>
<dbReference type="InterPro" id="IPR020471">
    <property type="entry name" value="AKR"/>
</dbReference>
<dbReference type="FunFam" id="3.20.20.100:FF:000015">
    <property type="entry name" value="Oxidoreductase, aldo/keto reductase family"/>
    <property type="match status" value="1"/>
</dbReference>
<dbReference type="PIRSF" id="PIRSF000097">
    <property type="entry name" value="AKR"/>
    <property type="match status" value="1"/>
</dbReference>
<gene>
    <name evidence="8" type="ORF">IAA66_03495</name>
</gene>
<evidence type="ECO:0000256" key="2">
    <source>
        <dbReference type="ARBA" id="ARBA00022857"/>
    </source>
</evidence>
<accession>A0A9D0YVI4</accession>
<dbReference type="Pfam" id="PF00248">
    <property type="entry name" value="Aldo_ket_red"/>
    <property type="match status" value="1"/>
</dbReference>
<dbReference type="SUPFAM" id="SSF51430">
    <property type="entry name" value="NAD(P)-linked oxidoreductase"/>
    <property type="match status" value="1"/>
</dbReference>
<dbReference type="AlphaFoldDB" id="A0A9D0YVI4"/>
<evidence type="ECO:0000256" key="1">
    <source>
        <dbReference type="ARBA" id="ARBA00007905"/>
    </source>
</evidence>
<feature type="binding site" evidence="5">
    <location>
        <position position="114"/>
    </location>
    <ligand>
        <name>substrate</name>
    </ligand>
</feature>
<evidence type="ECO:0000256" key="6">
    <source>
        <dbReference type="PIRSR" id="PIRSR000097-3"/>
    </source>
</evidence>
<comment type="similarity">
    <text evidence="1">Belongs to the aldo/keto reductase family.</text>
</comment>
<dbReference type="PANTHER" id="PTHR43827:SF3">
    <property type="entry name" value="NADP-DEPENDENT OXIDOREDUCTASE DOMAIN-CONTAINING PROTEIN"/>
    <property type="match status" value="1"/>
</dbReference>
<dbReference type="PRINTS" id="PR00069">
    <property type="entry name" value="ALDKETRDTASE"/>
</dbReference>
<dbReference type="GO" id="GO:0016616">
    <property type="term" value="F:oxidoreductase activity, acting on the CH-OH group of donors, NAD or NADP as acceptor"/>
    <property type="evidence" value="ECO:0007669"/>
    <property type="project" value="UniProtKB-ARBA"/>
</dbReference>
<dbReference type="EMBL" id="DVFI01000049">
    <property type="protein sequence ID" value="HIQ62635.1"/>
    <property type="molecule type" value="Genomic_DNA"/>
</dbReference>
<reference evidence="8" key="1">
    <citation type="submission" date="2020-10" db="EMBL/GenBank/DDBJ databases">
        <authorList>
            <person name="Gilroy R."/>
        </authorList>
    </citation>
    <scope>NUCLEOTIDE SEQUENCE</scope>
    <source>
        <strain evidence="8">ChiHile30-977</strain>
    </source>
</reference>
<feature type="domain" description="NADP-dependent oxidoreductase" evidence="7">
    <location>
        <begin position="23"/>
        <end position="263"/>
    </location>
</feature>
<feature type="active site" description="Proton donor" evidence="4">
    <location>
        <position position="56"/>
    </location>
</feature>
<feature type="site" description="Lowers pKa of active site Tyr" evidence="6">
    <location>
        <position position="81"/>
    </location>
</feature>
<dbReference type="Gene3D" id="3.20.20.100">
    <property type="entry name" value="NADP-dependent oxidoreductase domain"/>
    <property type="match status" value="1"/>
</dbReference>
<sequence>MKIASRLDERLPMNNGIEIPQVGLGVWRASDGPETRNAVRWALELGYRSIDTASLYENEQSVGQGFRDSGLPREEVFITTKVWNPDQGYEKTLAAFERSLKKLGLSYVDMYLAHFPVRDLYLDTWRAMEKLYRDGLVRAIGVSNFHPHHLDTLLQHCQIRPVVNQIELHPYLPQKGNLLHCAARDVLVEAWAPIAKGRVLAEPVILRLAQKYGKTPAQIVLRWELQHGIIIIPKSVHKERIRENSQIFDFSLTDDELTDINGLARNGRIGVDPDLMEY</sequence>
<dbReference type="InterPro" id="IPR018170">
    <property type="entry name" value="Aldo/ket_reductase_CS"/>
</dbReference>
<dbReference type="PROSITE" id="PS00062">
    <property type="entry name" value="ALDOKETO_REDUCTASE_2"/>
    <property type="match status" value="1"/>
</dbReference>